<evidence type="ECO:0000313" key="2">
    <source>
        <dbReference type="EMBL" id="HAE27126.1"/>
    </source>
</evidence>
<proteinExistence type="predicted"/>
<organism evidence="2 3">
    <name type="scientific">Hyphomonas adhaerens</name>
    <dbReference type="NCBI Taxonomy" id="81029"/>
    <lineage>
        <taxon>Bacteria</taxon>
        <taxon>Pseudomonadati</taxon>
        <taxon>Pseudomonadota</taxon>
        <taxon>Alphaproteobacteria</taxon>
        <taxon>Hyphomonadales</taxon>
        <taxon>Hyphomonadaceae</taxon>
        <taxon>Hyphomonas</taxon>
    </lineage>
</organism>
<reference evidence="2 3" key="1">
    <citation type="journal article" date="2018" name="Nat. Biotechnol.">
        <title>A standardized bacterial taxonomy based on genome phylogeny substantially revises the tree of life.</title>
        <authorList>
            <person name="Parks D.H."/>
            <person name="Chuvochina M."/>
            <person name="Waite D.W."/>
            <person name="Rinke C."/>
            <person name="Skarshewski A."/>
            <person name="Chaumeil P.A."/>
            <person name="Hugenholtz P."/>
        </authorList>
    </citation>
    <scope>NUCLEOTIDE SEQUENCE [LARGE SCALE GENOMIC DNA]</scope>
    <source>
        <strain evidence="2">UBA8733</strain>
    </source>
</reference>
<comment type="caution">
    <text evidence="2">The sequence shown here is derived from an EMBL/GenBank/DDBJ whole genome shotgun (WGS) entry which is preliminary data.</text>
</comment>
<accession>A0A3B9GY38</accession>
<dbReference type="AlphaFoldDB" id="A0A3B9GY38"/>
<feature type="region of interest" description="Disordered" evidence="1">
    <location>
        <begin position="1"/>
        <end position="40"/>
    </location>
</feature>
<name>A0A3B9GY38_9PROT</name>
<sequence length="40" mass="4093">DATVISPASDLAETNDDESEGEAAAGEAGTVVNLDAFRRK</sequence>
<gene>
    <name evidence="2" type="ORF">DCG58_08195</name>
</gene>
<feature type="non-terminal residue" evidence="2">
    <location>
        <position position="1"/>
    </location>
</feature>
<protein>
    <submittedName>
        <fullName evidence="2">Stringent starvation protein B</fullName>
    </submittedName>
</protein>
<dbReference type="EMBL" id="DMAN01000179">
    <property type="protein sequence ID" value="HAE27126.1"/>
    <property type="molecule type" value="Genomic_DNA"/>
</dbReference>
<dbReference type="Proteomes" id="UP000259610">
    <property type="component" value="Unassembled WGS sequence"/>
</dbReference>
<evidence type="ECO:0000313" key="3">
    <source>
        <dbReference type="Proteomes" id="UP000259610"/>
    </source>
</evidence>
<evidence type="ECO:0000256" key="1">
    <source>
        <dbReference type="SAM" id="MobiDB-lite"/>
    </source>
</evidence>